<dbReference type="STRING" id="576137.A0A1L7X894"/>
<accession>A0A1L7X894</accession>
<evidence type="ECO:0008006" key="5">
    <source>
        <dbReference type="Google" id="ProtNLM"/>
    </source>
</evidence>
<dbReference type="AlphaFoldDB" id="A0A1L7X894"/>
<evidence type="ECO:0000313" key="3">
    <source>
        <dbReference type="EMBL" id="CZR61236.1"/>
    </source>
</evidence>
<dbReference type="OrthoDB" id="5404651at2759"/>
<evidence type="ECO:0000256" key="2">
    <source>
        <dbReference type="SAM" id="MobiDB-lite"/>
    </source>
</evidence>
<proteinExistence type="predicted"/>
<name>A0A1L7X894_9HELO</name>
<organism evidence="3 4">
    <name type="scientific">Phialocephala subalpina</name>
    <dbReference type="NCBI Taxonomy" id="576137"/>
    <lineage>
        <taxon>Eukaryota</taxon>
        <taxon>Fungi</taxon>
        <taxon>Dikarya</taxon>
        <taxon>Ascomycota</taxon>
        <taxon>Pezizomycotina</taxon>
        <taxon>Leotiomycetes</taxon>
        <taxon>Helotiales</taxon>
        <taxon>Mollisiaceae</taxon>
        <taxon>Phialocephala</taxon>
        <taxon>Phialocephala fortinii species complex</taxon>
    </lineage>
</organism>
<dbReference type="EMBL" id="FJOG01000017">
    <property type="protein sequence ID" value="CZR61236.1"/>
    <property type="molecule type" value="Genomic_DNA"/>
</dbReference>
<feature type="region of interest" description="Disordered" evidence="2">
    <location>
        <begin position="1"/>
        <end position="88"/>
    </location>
</feature>
<feature type="compositionally biased region" description="Pro residues" evidence="2">
    <location>
        <begin position="15"/>
        <end position="34"/>
    </location>
</feature>
<protein>
    <recommendedName>
        <fullName evidence="5">FAD-dependent oxidoreductase-like enzyme</fullName>
    </recommendedName>
</protein>
<sequence>MASQSSVDEVASPPLESPTPEPSVAPSGITPPPSSQAHARKESHRSATPEYSSAGALSSPPPTVLNGTKRDAPSNASTTRPTADEIANATKDELKEIVKKVMAENTKLDAAASEARMSAAHYKLQHRLLTIESEEALKRMEVEHDITRREVEVLQGTGRESTNVEYTQKLKAYCKSLEEEIYASHKRLDRAKRLIETKDDQIADAREEIARLHERIRQNREHINVLRSPGGPLHASTPKTPATPHQYHRGTPRYTPSSHRQVRYPAQDNQERFNALLMAGSIIQNQENNSAPSTPIAAHRPDPRTPNRHNRGVQSLSSFPTTPGSGRPMTGNTLLPAAELSQGADARINVLAQNALHQLNQQSQPRRRKSRDSTISASDHEEIVRATQDSYREDSEEVQESQASQSATEMLRADPRESFEVAASRTHTPLPDKPKTHQSKLFAPVSKSGAEKRKRDEDYGGSINKKARSDAEAIGLGIGFEAGRV</sequence>
<feature type="compositionally biased region" description="Polar residues" evidence="2">
    <location>
        <begin position="312"/>
        <end position="324"/>
    </location>
</feature>
<feature type="compositionally biased region" description="Basic and acidic residues" evidence="2">
    <location>
        <begin position="449"/>
        <end position="458"/>
    </location>
</feature>
<keyword evidence="4" id="KW-1185">Reference proteome</keyword>
<reference evidence="3 4" key="1">
    <citation type="submission" date="2016-03" db="EMBL/GenBank/DDBJ databases">
        <authorList>
            <person name="Ploux O."/>
        </authorList>
    </citation>
    <scope>NUCLEOTIDE SEQUENCE [LARGE SCALE GENOMIC DNA]</scope>
    <source>
        <strain evidence="3 4">UAMH 11012</strain>
    </source>
</reference>
<evidence type="ECO:0000313" key="4">
    <source>
        <dbReference type="Proteomes" id="UP000184330"/>
    </source>
</evidence>
<keyword evidence="1" id="KW-0175">Coiled coil</keyword>
<feature type="coiled-coil region" evidence="1">
    <location>
        <begin position="188"/>
        <end position="222"/>
    </location>
</feature>
<feature type="region of interest" description="Disordered" evidence="2">
    <location>
        <begin position="286"/>
        <end position="333"/>
    </location>
</feature>
<feature type="region of interest" description="Disordered" evidence="2">
    <location>
        <begin position="226"/>
        <end position="259"/>
    </location>
</feature>
<gene>
    <name evidence="3" type="ORF">PAC_11132</name>
</gene>
<feature type="region of interest" description="Disordered" evidence="2">
    <location>
        <begin position="358"/>
        <end position="464"/>
    </location>
</feature>
<evidence type="ECO:0000256" key="1">
    <source>
        <dbReference type="SAM" id="Coils"/>
    </source>
</evidence>
<dbReference type="Proteomes" id="UP000184330">
    <property type="component" value="Unassembled WGS sequence"/>
</dbReference>